<proteinExistence type="predicted"/>
<protein>
    <submittedName>
        <fullName evidence="2">Uncharacterized protein</fullName>
    </submittedName>
</protein>
<dbReference type="RefSeq" id="WP_071960880.1">
    <property type="nucleotide sequence ID" value="NZ_CP018025.1"/>
</dbReference>
<gene>
    <name evidence="2" type="ORF">BM524_20375</name>
</gene>
<evidence type="ECO:0000313" key="2">
    <source>
        <dbReference type="EMBL" id="APD92267.1"/>
    </source>
</evidence>
<accession>A0AAC9NU78</accession>
<dbReference type="Proteomes" id="UP000182101">
    <property type="component" value="Plasmid pAMCP48-600"/>
</dbReference>
<name>A0AAC9NU78_9ALTE</name>
<dbReference type="AlphaFoldDB" id="A0AAC9NU78"/>
<keyword evidence="1" id="KW-1133">Transmembrane helix</keyword>
<organism evidence="2 3">
    <name type="scientific">Alteromonas mediterranea</name>
    <dbReference type="NCBI Taxonomy" id="314275"/>
    <lineage>
        <taxon>Bacteria</taxon>
        <taxon>Pseudomonadati</taxon>
        <taxon>Pseudomonadota</taxon>
        <taxon>Gammaproteobacteria</taxon>
        <taxon>Alteromonadales</taxon>
        <taxon>Alteromonadaceae</taxon>
        <taxon>Alteromonas/Salinimonas group</taxon>
        <taxon>Alteromonas</taxon>
    </lineage>
</organism>
<dbReference type="EMBL" id="CP018025">
    <property type="protein sequence ID" value="APD92267.1"/>
    <property type="molecule type" value="Genomic_DNA"/>
</dbReference>
<keyword evidence="2" id="KW-0614">Plasmid</keyword>
<feature type="transmembrane region" description="Helical" evidence="1">
    <location>
        <begin position="21"/>
        <end position="39"/>
    </location>
</feature>
<feature type="transmembrane region" description="Helical" evidence="1">
    <location>
        <begin position="68"/>
        <end position="92"/>
    </location>
</feature>
<keyword evidence="1" id="KW-0472">Membrane</keyword>
<keyword evidence="1" id="KW-0812">Transmembrane</keyword>
<geneLocation type="plasmid" evidence="3">
    <name>pamcp48-600</name>
</geneLocation>
<evidence type="ECO:0000256" key="1">
    <source>
        <dbReference type="SAM" id="Phobius"/>
    </source>
</evidence>
<evidence type="ECO:0000313" key="3">
    <source>
        <dbReference type="Proteomes" id="UP000182101"/>
    </source>
</evidence>
<sequence>MTSIQQNRINPNINKSFTPMLLLLTVLLISVTILLFNLLPVEPNWAFLKEGHTVTADDRDAAITSLNFFIELTMILAALSAFLLGVIVACMLKPFPLFKSTENNNI</sequence>
<reference evidence="2 3" key="1">
    <citation type="submission" date="2016-11" db="EMBL/GenBank/DDBJ databases">
        <title>Networking in microbes: conjugative elements and plasmids in the genus Alteromonas.</title>
        <authorList>
            <person name="Lopez-Perez M."/>
            <person name="Ramon-Marco N."/>
            <person name="Rodriguez-Valera F."/>
        </authorList>
    </citation>
    <scope>NUCLEOTIDE SEQUENCE [LARGE SCALE GENOMIC DNA]</scope>
    <source>
        <strain evidence="2 3">CP48</strain>
        <plasmid evidence="3">pamcp48-600</plasmid>
    </source>
</reference>